<feature type="region of interest" description="Disordered" evidence="1">
    <location>
        <begin position="1"/>
        <end position="25"/>
    </location>
</feature>
<feature type="region of interest" description="Disordered" evidence="1">
    <location>
        <begin position="210"/>
        <end position="233"/>
    </location>
</feature>
<evidence type="ECO:0000259" key="2">
    <source>
        <dbReference type="Pfam" id="PF01425"/>
    </source>
</evidence>
<gene>
    <name evidence="3" type="ORF">ACFPIH_22125</name>
</gene>
<sequence length="573" mass="60111">MLTRSTAVARSSPTGPGAGSGTSRRIASRSRLLSPFAFRLSTRRGSRFLPTRQRVLAYRRIGMELPSRSAVEDLADELRLGIPAEHLDVYHAVTSGLLGSWAVVDELYDRDVAPTAPVRKWSEPADNPLGAWYVTTELREGTDGPLAGRRVAVKDNVAVAGVPMMNGSETLRGFVPSVDATVVTRLLQAGATIAGKAVCEDLCFSGASHTSKTGPVRNPWDRDRTTGGSSSGSAALVASGEVDLALGGDQGGSVRIPAAFCGVVGFKPTFGLVPYTGAFPIEQSLDHLGPIAPTVADAAAMLTAIAGADGKDPRQPAGVAGTDYLAGLENLGRGLRIGVVAEGFDQANSDPSVNAVVRRAIEKLTAAGHVAEEVSIPWHKHGAAIWDVISVEGATWQMVQGNAYGMNWKGSYDPAQIAFFGEQWRRDPSAFSETVKLVALGGTYALRNGYGAGYAKARNLEGVMAAAYDSVLDTYDVLVMPTLPITASLIPPADAPVEEILGRALEMVSNTAPLDVTGHPACTVPAGLADGLPVGLMVIGKRFDDADVLRAAHSFEQALGTLTAPDRKKEFTA</sequence>
<organism evidence="3 4">
    <name type="scientific">Streptomyces vulcanius</name>
    <dbReference type="NCBI Taxonomy" id="1441876"/>
    <lineage>
        <taxon>Bacteria</taxon>
        <taxon>Bacillati</taxon>
        <taxon>Actinomycetota</taxon>
        <taxon>Actinomycetes</taxon>
        <taxon>Kitasatosporales</taxon>
        <taxon>Streptomycetaceae</taxon>
        <taxon>Streptomyces</taxon>
    </lineage>
</organism>
<accession>A0ABV9AQP6</accession>
<evidence type="ECO:0000313" key="4">
    <source>
        <dbReference type="Proteomes" id="UP001595839"/>
    </source>
</evidence>
<dbReference type="RefSeq" id="WP_381164443.1">
    <property type="nucleotide sequence ID" value="NZ_JBHSFK010000014.1"/>
</dbReference>
<dbReference type="Gene3D" id="1.10.20.60">
    <property type="entry name" value="Glu-tRNAGln amidotransferase C subunit, N-terminal domain"/>
    <property type="match status" value="1"/>
</dbReference>
<evidence type="ECO:0000313" key="3">
    <source>
        <dbReference type="EMBL" id="MFC4502193.1"/>
    </source>
</evidence>
<dbReference type="Proteomes" id="UP001595839">
    <property type="component" value="Unassembled WGS sequence"/>
</dbReference>
<dbReference type="PANTHER" id="PTHR11895:SF170">
    <property type="entry name" value="AMIDASE"/>
    <property type="match status" value="1"/>
</dbReference>
<comment type="caution">
    <text evidence="3">The sequence shown here is derived from an EMBL/GenBank/DDBJ whole genome shotgun (WGS) entry which is preliminary data.</text>
</comment>
<feature type="domain" description="Amidase" evidence="2">
    <location>
        <begin position="140"/>
        <end position="549"/>
    </location>
</feature>
<dbReference type="InterPro" id="IPR000120">
    <property type="entry name" value="Amidase"/>
</dbReference>
<dbReference type="InterPro" id="IPR036928">
    <property type="entry name" value="AS_sf"/>
</dbReference>
<protein>
    <submittedName>
        <fullName evidence="3">Amidase</fullName>
    </submittedName>
</protein>
<dbReference type="NCBIfam" id="NF005565">
    <property type="entry name" value="PRK07235.1"/>
    <property type="match status" value="1"/>
</dbReference>
<dbReference type="InterPro" id="IPR020556">
    <property type="entry name" value="Amidase_CS"/>
</dbReference>
<dbReference type="InterPro" id="IPR023631">
    <property type="entry name" value="Amidase_dom"/>
</dbReference>
<dbReference type="SUPFAM" id="SSF75304">
    <property type="entry name" value="Amidase signature (AS) enzymes"/>
    <property type="match status" value="1"/>
</dbReference>
<dbReference type="PANTHER" id="PTHR11895">
    <property type="entry name" value="TRANSAMIDASE"/>
    <property type="match status" value="1"/>
</dbReference>
<feature type="compositionally biased region" description="Low complexity" evidence="1">
    <location>
        <begin position="9"/>
        <end position="25"/>
    </location>
</feature>
<evidence type="ECO:0000256" key="1">
    <source>
        <dbReference type="SAM" id="MobiDB-lite"/>
    </source>
</evidence>
<reference evidence="4" key="1">
    <citation type="journal article" date="2019" name="Int. J. Syst. Evol. Microbiol.">
        <title>The Global Catalogue of Microorganisms (GCM) 10K type strain sequencing project: providing services to taxonomists for standard genome sequencing and annotation.</title>
        <authorList>
            <consortium name="The Broad Institute Genomics Platform"/>
            <consortium name="The Broad Institute Genome Sequencing Center for Infectious Disease"/>
            <person name="Wu L."/>
            <person name="Ma J."/>
        </authorList>
    </citation>
    <scope>NUCLEOTIDE SEQUENCE [LARGE SCALE GENOMIC DNA]</scope>
    <source>
        <strain evidence="4">CGMCC 4.7177</strain>
    </source>
</reference>
<dbReference type="Gene3D" id="3.90.1300.10">
    <property type="entry name" value="Amidase signature (AS) domain"/>
    <property type="match status" value="1"/>
</dbReference>
<dbReference type="PROSITE" id="PS00571">
    <property type="entry name" value="AMIDASES"/>
    <property type="match status" value="1"/>
</dbReference>
<dbReference type="EMBL" id="JBHSFK010000014">
    <property type="protein sequence ID" value="MFC4502193.1"/>
    <property type="molecule type" value="Genomic_DNA"/>
</dbReference>
<name>A0ABV9AQP6_9ACTN</name>
<keyword evidence="4" id="KW-1185">Reference proteome</keyword>
<proteinExistence type="predicted"/>
<dbReference type="Pfam" id="PF01425">
    <property type="entry name" value="Amidase"/>
    <property type="match status" value="1"/>
</dbReference>